<dbReference type="Proteomes" id="UP000266643">
    <property type="component" value="Unassembled WGS sequence"/>
</dbReference>
<evidence type="ECO:0000313" key="6">
    <source>
        <dbReference type="EMBL" id="RHZ16526.1"/>
    </source>
</evidence>
<dbReference type="EMBL" id="QUTD01002402">
    <property type="protein sequence ID" value="RHY76023.1"/>
    <property type="molecule type" value="Genomic_DNA"/>
</dbReference>
<gene>
    <name evidence="6" type="ORF">DYB26_009309</name>
    <name evidence="4" type="ORF">DYB30_013819</name>
    <name evidence="5" type="ORF">DYB31_010911</name>
    <name evidence="2" type="ORF">DYB34_012824</name>
    <name evidence="3" type="ORF">DYB38_012744</name>
</gene>
<accession>A0A397F6H4</accession>
<dbReference type="AlphaFoldDB" id="A0A397F6H4"/>
<dbReference type="EMBL" id="QUTB01009320">
    <property type="protein sequence ID" value="RHY41046.1"/>
    <property type="molecule type" value="Genomic_DNA"/>
</dbReference>
<dbReference type="EMBL" id="QUTF01013702">
    <property type="protein sequence ID" value="RHZ16526.1"/>
    <property type="molecule type" value="Genomic_DNA"/>
</dbReference>
<dbReference type="EMBL" id="QUTE01011374">
    <property type="protein sequence ID" value="RHZ10066.1"/>
    <property type="molecule type" value="Genomic_DNA"/>
</dbReference>
<evidence type="ECO:0000313" key="11">
    <source>
        <dbReference type="Proteomes" id="UP000286510"/>
    </source>
</evidence>
<dbReference type="InterPro" id="IPR001995">
    <property type="entry name" value="Peptidase_A2_cat"/>
</dbReference>
<dbReference type="Proteomes" id="UP000286510">
    <property type="component" value="Unassembled WGS sequence"/>
</dbReference>
<comment type="caution">
    <text evidence="5">The sequence shown here is derived from an EMBL/GenBank/DDBJ whole genome shotgun (WGS) entry which is preliminary data.</text>
</comment>
<dbReference type="EMBL" id="QUTC01002920">
    <property type="protein sequence ID" value="RHY72419.1"/>
    <property type="molecule type" value="Genomic_DNA"/>
</dbReference>
<evidence type="ECO:0000313" key="8">
    <source>
        <dbReference type="Proteomes" id="UP000266196"/>
    </source>
</evidence>
<evidence type="ECO:0000313" key="4">
    <source>
        <dbReference type="EMBL" id="RHY76023.1"/>
    </source>
</evidence>
<protein>
    <recommendedName>
        <fullName evidence="1">Peptidase A2 domain-containing protein</fullName>
    </recommendedName>
</protein>
<evidence type="ECO:0000313" key="3">
    <source>
        <dbReference type="EMBL" id="RHY72419.1"/>
    </source>
</evidence>
<dbReference type="Proteomes" id="UP000265716">
    <property type="component" value="Unassembled WGS sequence"/>
</dbReference>
<evidence type="ECO:0000313" key="7">
    <source>
        <dbReference type="Proteomes" id="UP000265716"/>
    </source>
</evidence>
<dbReference type="GO" id="GO:0004190">
    <property type="term" value="F:aspartic-type endopeptidase activity"/>
    <property type="evidence" value="ECO:0007669"/>
    <property type="project" value="InterPro"/>
</dbReference>
<dbReference type="PROSITE" id="PS50175">
    <property type="entry name" value="ASP_PROT_RETROV"/>
    <property type="match status" value="1"/>
</dbReference>
<sequence length="133" mass="14982">MSLLRPRRKVFANDVVEVRVNRTLDCDINGLKAATLLDSGAYQSVLSPTFLSRLEETGYLPSPVRQLGDVMELGGFMEGMKRDVDRDVKLRLRFDTAEGTLDIANLKCWVARDSRLGRPGRLIGRHYKSAWAT</sequence>
<dbReference type="VEuPathDB" id="FungiDB:H257_17198"/>
<reference evidence="7 8" key="1">
    <citation type="submission" date="2018-08" db="EMBL/GenBank/DDBJ databases">
        <title>Aphanomyces genome sequencing and annotation.</title>
        <authorList>
            <person name="Minardi D."/>
            <person name="Oidtmann B."/>
            <person name="Van Der Giezen M."/>
            <person name="Studholme D.J."/>
        </authorList>
    </citation>
    <scope>NUCLEOTIDE SEQUENCE [LARGE SCALE GENOMIC DNA]</scope>
    <source>
        <strain evidence="5 8">197901</strain>
        <strain evidence="4 9">D2</strain>
        <strain evidence="6 11">FDL457</strain>
        <strain evidence="3 7">SA</strain>
        <strain evidence="2 10">Si</strain>
    </source>
</reference>
<dbReference type="Proteomes" id="UP000283543">
    <property type="component" value="Unassembled WGS sequence"/>
</dbReference>
<dbReference type="Proteomes" id="UP000266196">
    <property type="component" value="Unassembled WGS sequence"/>
</dbReference>
<evidence type="ECO:0000313" key="2">
    <source>
        <dbReference type="EMBL" id="RHY41046.1"/>
    </source>
</evidence>
<feature type="domain" description="Peptidase A2" evidence="1">
    <location>
        <begin position="33"/>
        <end position="127"/>
    </location>
</feature>
<proteinExistence type="predicted"/>
<organism evidence="5 8">
    <name type="scientific">Aphanomyces astaci</name>
    <name type="common">Crayfish plague agent</name>
    <dbReference type="NCBI Taxonomy" id="112090"/>
    <lineage>
        <taxon>Eukaryota</taxon>
        <taxon>Sar</taxon>
        <taxon>Stramenopiles</taxon>
        <taxon>Oomycota</taxon>
        <taxon>Saprolegniomycetes</taxon>
        <taxon>Saprolegniales</taxon>
        <taxon>Verrucalvaceae</taxon>
        <taxon>Aphanomyces</taxon>
    </lineage>
</organism>
<name>A0A397F6H4_APHAT</name>
<evidence type="ECO:0000259" key="1">
    <source>
        <dbReference type="PROSITE" id="PS50175"/>
    </source>
</evidence>
<evidence type="ECO:0000313" key="9">
    <source>
        <dbReference type="Proteomes" id="UP000266643"/>
    </source>
</evidence>
<evidence type="ECO:0000313" key="5">
    <source>
        <dbReference type="EMBL" id="RHZ10066.1"/>
    </source>
</evidence>
<evidence type="ECO:0000313" key="10">
    <source>
        <dbReference type="Proteomes" id="UP000283543"/>
    </source>
</evidence>
<dbReference type="GO" id="GO:0006508">
    <property type="term" value="P:proteolysis"/>
    <property type="evidence" value="ECO:0007669"/>
    <property type="project" value="InterPro"/>
</dbReference>